<dbReference type="InterPro" id="IPR051906">
    <property type="entry name" value="TolC-like"/>
</dbReference>
<dbReference type="Pfam" id="PF02321">
    <property type="entry name" value="OEP"/>
    <property type="match status" value="1"/>
</dbReference>
<dbReference type="Gene3D" id="1.20.1600.10">
    <property type="entry name" value="Outer membrane efflux proteins (OEP)"/>
    <property type="match status" value="1"/>
</dbReference>
<dbReference type="InterPro" id="IPR003423">
    <property type="entry name" value="OMP_efflux"/>
</dbReference>
<gene>
    <name evidence="9" type="ORF">FYJ73_00030</name>
</gene>
<dbReference type="PANTHER" id="PTHR30026:SF20">
    <property type="entry name" value="OUTER MEMBRANE PROTEIN TOLC"/>
    <property type="match status" value="1"/>
</dbReference>
<evidence type="ECO:0000313" key="9">
    <source>
        <dbReference type="EMBL" id="MST83087.1"/>
    </source>
</evidence>
<accession>A0A7K0KAZ0</accession>
<comment type="caution">
    <text evidence="9">The sequence shown here is derived from an EMBL/GenBank/DDBJ whole genome shotgun (WGS) entry which is preliminary data.</text>
</comment>
<evidence type="ECO:0000256" key="5">
    <source>
        <dbReference type="ARBA" id="ARBA00022692"/>
    </source>
</evidence>
<comment type="similarity">
    <text evidence="2">Belongs to the outer membrane factor (OMF) (TC 1.B.17) family.</text>
</comment>
<feature type="signal peptide" evidence="8">
    <location>
        <begin position="1"/>
        <end position="19"/>
    </location>
</feature>
<evidence type="ECO:0000256" key="8">
    <source>
        <dbReference type="SAM" id="SignalP"/>
    </source>
</evidence>
<sequence length="504" mass="55666">MRKFTFAILLSGCVLAAHGQTVLTLDSCRALALRNNKQINVSRLGKEVAMNTRKAARTKYLPKVDVLAGYEFTSRDINLLSNKQKNLLNNMGTNLGTQVSGDLQKGISEKMTELVKQGAISMEQAQQIGAMMQQAGAPVGQYAAGLGNTIGQQIVDAFRTDTKNVFGGAVILRQPIFMGGAIKAANAIADIMEEMAGNDESLKTQGTIYDIDKAYWTVVSLKHKQKLAYSYRDLVKKLDDDVKKMIRQGVATKADGLKVDVKVNEAEMDITRVDDGVTLAKMLLCQLCGIPMTDKITLADEDSNGLEKSNVRYTDYQPDSTFSSRPEVRLLQNAVDLSEQGTKVIQAEYLPHVALTGGYMITNPNVYNGFQKRFSGVWNVGITVQMPVWNWFEGRYKVRASQAATSMARMELSDVQEKINLQVTQSRFKVKEARKRLTMANNNVKSAEENLRCAQVGFREGVIPSTDVMAAQTAWQKAHSDKIDAEVDLRVSEVNLEKALGILE</sequence>
<dbReference type="GO" id="GO:1990281">
    <property type="term" value="C:efflux pump complex"/>
    <property type="evidence" value="ECO:0007669"/>
    <property type="project" value="TreeGrafter"/>
</dbReference>
<dbReference type="PANTHER" id="PTHR30026">
    <property type="entry name" value="OUTER MEMBRANE PROTEIN TOLC"/>
    <property type="match status" value="1"/>
</dbReference>
<evidence type="ECO:0000256" key="1">
    <source>
        <dbReference type="ARBA" id="ARBA00004442"/>
    </source>
</evidence>
<evidence type="ECO:0000256" key="4">
    <source>
        <dbReference type="ARBA" id="ARBA00022452"/>
    </source>
</evidence>
<dbReference type="Proteomes" id="UP000438914">
    <property type="component" value="Unassembled WGS sequence"/>
</dbReference>
<dbReference type="AlphaFoldDB" id="A0A7K0KAZ0"/>
<dbReference type="RefSeq" id="WP_154532343.1">
    <property type="nucleotide sequence ID" value="NZ_VUNG01000001.1"/>
</dbReference>
<keyword evidence="7" id="KW-0998">Cell outer membrane</keyword>
<dbReference type="GO" id="GO:0015288">
    <property type="term" value="F:porin activity"/>
    <property type="evidence" value="ECO:0007669"/>
    <property type="project" value="TreeGrafter"/>
</dbReference>
<dbReference type="GO" id="GO:0009279">
    <property type="term" value="C:cell outer membrane"/>
    <property type="evidence" value="ECO:0007669"/>
    <property type="project" value="UniProtKB-SubCell"/>
</dbReference>
<dbReference type="GO" id="GO:0015562">
    <property type="term" value="F:efflux transmembrane transporter activity"/>
    <property type="evidence" value="ECO:0007669"/>
    <property type="project" value="InterPro"/>
</dbReference>
<reference evidence="9 10" key="1">
    <citation type="submission" date="2019-08" db="EMBL/GenBank/DDBJ databases">
        <title>In-depth cultivation of the pig gut microbiome towards novel bacterial diversity and tailored functional studies.</title>
        <authorList>
            <person name="Wylensek D."/>
            <person name="Hitch T.C.A."/>
            <person name="Clavel T."/>
        </authorList>
    </citation>
    <scope>NUCLEOTIDE SEQUENCE [LARGE SCALE GENOMIC DNA]</scope>
    <source>
        <strain evidence="9 10">LKV-178-WT-2A</strain>
    </source>
</reference>
<name>A0A7K0KAZ0_9BACT</name>
<keyword evidence="6" id="KW-0472">Membrane</keyword>
<evidence type="ECO:0000256" key="2">
    <source>
        <dbReference type="ARBA" id="ARBA00007613"/>
    </source>
</evidence>
<keyword evidence="10" id="KW-1185">Reference proteome</keyword>
<feature type="chain" id="PRO_5029532950" evidence="8">
    <location>
        <begin position="20"/>
        <end position="504"/>
    </location>
</feature>
<dbReference type="SUPFAM" id="SSF56954">
    <property type="entry name" value="Outer membrane efflux proteins (OEP)"/>
    <property type="match status" value="1"/>
</dbReference>
<keyword evidence="8" id="KW-0732">Signal</keyword>
<keyword evidence="4" id="KW-1134">Transmembrane beta strand</keyword>
<keyword evidence="5" id="KW-0812">Transmembrane</keyword>
<proteinExistence type="inferred from homology"/>
<evidence type="ECO:0000256" key="3">
    <source>
        <dbReference type="ARBA" id="ARBA00022448"/>
    </source>
</evidence>
<organism evidence="9 10">
    <name type="scientific">Hallella mizrahii</name>
    <dbReference type="NCBI Taxonomy" id="2606637"/>
    <lineage>
        <taxon>Bacteria</taxon>
        <taxon>Pseudomonadati</taxon>
        <taxon>Bacteroidota</taxon>
        <taxon>Bacteroidia</taxon>
        <taxon>Bacteroidales</taxon>
        <taxon>Prevotellaceae</taxon>
        <taxon>Hallella</taxon>
    </lineage>
</organism>
<protein>
    <submittedName>
        <fullName evidence="9">TolC family protein</fullName>
    </submittedName>
</protein>
<keyword evidence="3" id="KW-0813">Transport</keyword>
<comment type="subcellular location">
    <subcellularLocation>
        <location evidence="1">Cell outer membrane</location>
    </subcellularLocation>
</comment>
<evidence type="ECO:0000313" key="10">
    <source>
        <dbReference type="Proteomes" id="UP000438914"/>
    </source>
</evidence>
<evidence type="ECO:0000256" key="6">
    <source>
        <dbReference type="ARBA" id="ARBA00023136"/>
    </source>
</evidence>
<dbReference type="EMBL" id="VUNG01000001">
    <property type="protein sequence ID" value="MST83087.1"/>
    <property type="molecule type" value="Genomic_DNA"/>
</dbReference>
<evidence type="ECO:0000256" key="7">
    <source>
        <dbReference type="ARBA" id="ARBA00023237"/>
    </source>
</evidence>